<evidence type="ECO:0000256" key="4">
    <source>
        <dbReference type="ARBA" id="ARBA00011738"/>
    </source>
</evidence>
<dbReference type="GO" id="GO:0004525">
    <property type="term" value="F:ribonuclease III activity"/>
    <property type="evidence" value="ECO:0007669"/>
    <property type="project" value="UniProtKB-EC"/>
</dbReference>
<dbReference type="PROSITE" id="PS50142">
    <property type="entry name" value="RNASE_3_2"/>
    <property type="match status" value="1"/>
</dbReference>
<keyword evidence="12" id="KW-0255">Endonuclease</keyword>
<feature type="region of interest" description="Disordered" evidence="16">
    <location>
        <begin position="218"/>
        <end position="240"/>
    </location>
</feature>
<feature type="domain" description="DRBM" evidence="17">
    <location>
        <begin position="152"/>
        <end position="222"/>
    </location>
</feature>
<comment type="subcellular location">
    <subcellularLocation>
        <location evidence="2">Cytoplasm</location>
    </subcellularLocation>
</comment>
<dbReference type="EC" id="3.1.26.3" evidence="5"/>
<evidence type="ECO:0000256" key="13">
    <source>
        <dbReference type="ARBA" id="ARBA00022801"/>
    </source>
</evidence>
<evidence type="ECO:0000256" key="9">
    <source>
        <dbReference type="ARBA" id="ARBA00022694"/>
    </source>
</evidence>
<reference evidence="19" key="1">
    <citation type="submission" date="2016-10" db="EMBL/GenBank/DDBJ databases">
        <title>Sequence of Gallionella enrichment culture.</title>
        <authorList>
            <person name="Poehlein A."/>
            <person name="Muehling M."/>
            <person name="Daniel R."/>
        </authorList>
    </citation>
    <scope>NUCLEOTIDE SEQUENCE</scope>
</reference>
<proteinExistence type="inferred from homology"/>
<name>A0A1J5RTL6_9ZZZZ</name>
<evidence type="ECO:0000256" key="11">
    <source>
        <dbReference type="ARBA" id="ARBA00022723"/>
    </source>
</evidence>
<dbReference type="InterPro" id="IPR014720">
    <property type="entry name" value="dsRBD_dom"/>
</dbReference>
<dbReference type="GO" id="GO:0003725">
    <property type="term" value="F:double-stranded RNA binding"/>
    <property type="evidence" value="ECO:0007669"/>
    <property type="project" value="TreeGrafter"/>
</dbReference>
<keyword evidence="14" id="KW-0460">Magnesium</keyword>
<organism evidence="19">
    <name type="scientific">mine drainage metagenome</name>
    <dbReference type="NCBI Taxonomy" id="410659"/>
    <lineage>
        <taxon>unclassified sequences</taxon>
        <taxon>metagenomes</taxon>
        <taxon>ecological metagenomes</taxon>
    </lineage>
</organism>
<dbReference type="InterPro" id="IPR011907">
    <property type="entry name" value="RNase_III"/>
</dbReference>
<accession>A0A1J5RTL6</accession>
<keyword evidence="15" id="KW-0694">RNA-binding</keyword>
<evidence type="ECO:0000256" key="1">
    <source>
        <dbReference type="ARBA" id="ARBA00000109"/>
    </source>
</evidence>
<keyword evidence="6" id="KW-0963">Cytoplasm</keyword>
<protein>
    <recommendedName>
        <fullName evidence="5">ribonuclease III</fullName>
        <ecNumber evidence="5">3.1.26.3</ecNumber>
    </recommendedName>
</protein>
<evidence type="ECO:0000256" key="14">
    <source>
        <dbReference type="ARBA" id="ARBA00022842"/>
    </source>
</evidence>
<evidence type="ECO:0000256" key="3">
    <source>
        <dbReference type="ARBA" id="ARBA00010183"/>
    </source>
</evidence>
<dbReference type="InterPro" id="IPR036389">
    <property type="entry name" value="RNase_III_sf"/>
</dbReference>
<evidence type="ECO:0000256" key="10">
    <source>
        <dbReference type="ARBA" id="ARBA00022722"/>
    </source>
</evidence>
<keyword evidence="10" id="KW-0540">Nuclease</keyword>
<dbReference type="PANTHER" id="PTHR11207">
    <property type="entry name" value="RIBONUCLEASE III"/>
    <property type="match status" value="1"/>
</dbReference>
<dbReference type="SUPFAM" id="SSF54768">
    <property type="entry name" value="dsRNA-binding domain-like"/>
    <property type="match status" value="1"/>
</dbReference>
<sequence length="240" mass="26111">MSSYSALQARLHYVFHDQALLRQALTHRSFGATNNERLEFIGDSVLNLAVASLLYADGEPSEGQLSYLRASLVREETLASLAQELGIGDCIRLGEGELRSGGSARPSILADALEAVMGAVYLDGGFDAAQELAGRLYRDRLRALDTRASAKDAKTRLQEILQGRKLKVPAYAVTAISGPAHQQLFRVRCEVAELGMQTQGEGSSRRAAEQQAAEHMIVQLQAHHRTARKPSRLGTSPQES</sequence>
<evidence type="ECO:0000256" key="6">
    <source>
        <dbReference type="ARBA" id="ARBA00022490"/>
    </source>
</evidence>
<dbReference type="FunFam" id="3.30.160.20:FF:000003">
    <property type="entry name" value="Ribonuclease 3"/>
    <property type="match status" value="1"/>
</dbReference>
<evidence type="ECO:0000256" key="12">
    <source>
        <dbReference type="ARBA" id="ARBA00022759"/>
    </source>
</evidence>
<keyword evidence="7" id="KW-0698">rRNA processing</keyword>
<evidence type="ECO:0000259" key="17">
    <source>
        <dbReference type="PROSITE" id="PS50137"/>
    </source>
</evidence>
<comment type="similarity">
    <text evidence="3">Belongs to the ribonuclease III family.</text>
</comment>
<dbReference type="GO" id="GO:0006397">
    <property type="term" value="P:mRNA processing"/>
    <property type="evidence" value="ECO:0007669"/>
    <property type="project" value="UniProtKB-KW"/>
</dbReference>
<dbReference type="GO" id="GO:0008033">
    <property type="term" value="P:tRNA processing"/>
    <property type="evidence" value="ECO:0007669"/>
    <property type="project" value="UniProtKB-KW"/>
</dbReference>
<dbReference type="SUPFAM" id="SSF69065">
    <property type="entry name" value="RNase III domain-like"/>
    <property type="match status" value="1"/>
</dbReference>
<dbReference type="NCBIfam" id="TIGR02191">
    <property type="entry name" value="RNaseIII"/>
    <property type="match status" value="1"/>
</dbReference>
<evidence type="ECO:0000256" key="16">
    <source>
        <dbReference type="SAM" id="MobiDB-lite"/>
    </source>
</evidence>
<evidence type="ECO:0000256" key="5">
    <source>
        <dbReference type="ARBA" id="ARBA00012177"/>
    </source>
</evidence>
<comment type="subunit">
    <text evidence="4">Homodimer.</text>
</comment>
<evidence type="ECO:0000313" key="19">
    <source>
        <dbReference type="EMBL" id="OIQ95420.1"/>
    </source>
</evidence>
<keyword evidence="9" id="KW-0819">tRNA processing</keyword>
<dbReference type="EMBL" id="MLJW01000167">
    <property type="protein sequence ID" value="OIQ95420.1"/>
    <property type="molecule type" value="Genomic_DNA"/>
</dbReference>
<dbReference type="PANTHER" id="PTHR11207:SF0">
    <property type="entry name" value="RIBONUCLEASE 3"/>
    <property type="match status" value="1"/>
</dbReference>
<keyword evidence="11" id="KW-0479">Metal-binding</keyword>
<dbReference type="CDD" id="cd00593">
    <property type="entry name" value="RIBOc"/>
    <property type="match status" value="1"/>
</dbReference>
<dbReference type="GO" id="GO:0042802">
    <property type="term" value="F:identical protein binding"/>
    <property type="evidence" value="ECO:0007669"/>
    <property type="project" value="UniProtKB-ARBA"/>
</dbReference>
<dbReference type="Gene3D" id="3.30.160.20">
    <property type="match status" value="1"/>
</dbReference>
<dbReference type="GO" id="GO:0046872">
    <property type="term" value="F:metal ion binding"/>
    <property type="evidence" value="ECO:0007669"/>
    <property type="project" value="UniProtKB-KW"/>
</dbReference>
<dbReference type="GO" id="GO:0006364">
    <property type="term" value="P:rRNA processing"/>
    <property type="evidence" value="ECO:0007669"/>
    <property type="project" value="UniProtKB-KW"/>
</dbReference>
<comment type="catalytic activity">
    <reaction evidence="1">
        <text>Endonucleolytic cleavage to 5'-phosphomonoester.</text>
        <dbReference type="EC" id="3.1.26.3"/>
    </reaction>
</comment>
<dbReference type="PROSITE" id="PS50137">
    <property type="entry name" value="DS_RBD"/>
    <property type="match status" value="1"/>
</dbReference>
<evidence type="ECO:0000256" key="8">
    <source>
        <dbReference type="ARBA" id="ARBA00022664"/>
    </source>
</evidence>
<dbReference type="AlphaFoldDB" id="A0A1J5RTL6"/>
<dbReference type="FunFam" id="1.10.1520.10:FF:000001">
    <property type="entry name" value="Ribonuclease 3"/>
    <property type="match status" value="1"/>
</dbReference>
<evidence type="ECO:0000256" key="15">
    <source>
        <dbReference type="ARBA" id="ARBA00022884"/>
    </source>
</evidence>
<dbReference type="Pfam" id="PF00035">
    <property type="entry name" value="dsrm"/>
    <property type="match status" value="1"/>
</dbReference>
<dbReference type="CDD" id="cd10845">
    <property type="entry name" value="DSRM_RNAse_III_family"/>
    <property type="match status" value="1"/>
</dbReference>
<gene>
    <name evidence="19" type="primary">rnc_8</name>
    <name evidence="19" type="ORF">GALL_225810</name>
</gene>
<dbReference type="GO" id="GO:0010468">
    <property type="term" value="P:regulation of gene expression"/>
    <property type="evidence" value="ECO:0007669"/>
    <property type="project" value="TreeGrafter"/>
</dbReference>
<dbReference type="Gene3D" id="1.10.1520.10">
    <property type="entry name" value="Ribonuclease III domain"/>
    <property type="match status" value="1"/>
</dbReference>
<dbReference type="GO" id="GO:0005737">
    <property type="term" value="C:cytoplasm"/>
    <property type="evidence" value="ECO:0007669"/>
    <property type="project" value="UniProtKB-SubCell"/>
</dbReference>
<evidence type="ECO:0000259" key="18">
    <source>
        <dbReference type="PROSITE" id="PS50142"/>
    </source>
</evidence>
<comment type="caution">
    <text evidence="19">The sequence shown here is derived from an EMBL/GenBank/DDBJ whole genome shotgun (WGS) entry which is preliminary data.</text>
</comment>
<feature type="domain" description="RNase III" evidence="18">
    <location>
        <begin position="4"/>
        <end position="125"/>
    </location>
</feature>
<keyword evidence="13 19" id="KW-0378">Hydrolase</keyword>
<dbReference type="Pfam" id="PF14622">
    <property type="entry name" value="Ribonucleas_3_3"/>
    <property type="match status" value="1"/>
</dbReference>
<dbReference type="SMART" id="SM00358">
    <property type="entry name" value="DSRM"/>
    <property type="match status" value="1"/>
</dbReference>
<dbReference type="SMART" id="SM00535">
    <property type="entry name" value="RIBOc"/>
    <property type="match status" value="1"/>
</dbReference>
<dbReference type="HAMAP" id="MF_00104">
    <property type="entry name" value="RNase_III"/>
    <property type="match status" value="1"/>
</dbReference>
<dbReference type="InterPro" id="IPR000999">
    <property type="entry name" value="RNase_III_dom"/>
</dbReference>
<evidence type="ECO:0000256" key="2">
    <source>
        <dbReference type="ARBA" id="ARBA00004496"/>
    </source>
</evidence>
<evidence type="ECO:0000256" key="7">
    <source>
        <dbReference type="ARBA" id="ARBA00022552"/>
    </source>
</evidence>
<feature type="compositionally biased region" description="Basic residues" evidence="16">
    <location>
        <begin position="222"/>
        <end position="231"/>
    </location>
</feature>
<keyword evidence="8" id="KW-0507">mRNA processing</keyword>